<dbReference type="AlphaFoldDB" id="A0A3E0ELP2"/>
<dbReference type="SUPFAM" id="SSF52266">
    <property type="entry name" value="SGNH hydrolase"/>
    <property type="match status" value="1"/>
</dbReference>
<keyword evidence="1" id="KW-0812">Transmembrane</keyword>
<evidence type="ECO:0000256" key="1">
    <source>
        <dbReference type="SAM" id="Phobius"/>
    </source>
</evidence>
<organism evidence="2 3">
    <name type="scientific">Flavobacterium aquicola</name>
    <dbReference type="NCBI Taxonomy" id="1682742"/>
    <lineage>
        <taxon>Bacteria</taxon>
        <taxon>Pseudomonadati</taxon>
        <taxon>Bacteroidota</taxon>
        <taxon>Flavobacteriia</taxon>
        <taxon>Flavobacteriales</taxon>
        <taxon>Flavobacteriaceae</taxon>
        <taxon>Flavobacterium</taxon>
    </lineage>
</organism>
<keyword evidence="3" id="KW-1185">Reference proteome</keyword>
<dbReference type="OrthoDB" id="869432at2"/>
<evidence type="ECO:0000313" key="3">
    <source>
        <dbReference type="Proteomes" id="UP000257136"/>
    </source>
</evidence>
<keyword evidence="1" id="KW-0472">Membrane</keyword>
<protein>
    <recommendedName>
        <fullName evidence="4">GDSL-like lipase/acylhydrolase family protein</fullName>
    </recommendedName>
</protein>
<dbReference type="EMBL" id="QUNI01000005">
    <property type="protein sequence ID" value="REG99091.1"/>
    <property type="molecule type" value="Genomic_DNA"/>
</dbReference>
<dbReference type="Proteomes" id="UP000257136">
    <property type="component" value="Unassembled WGS sequence"/>
</dbReference>
<comment type="caution">
    <text evidence="2">The sequence shown here is derived from an EMBL/GenBank/DDBJ whole genome shotgun (WGS) entry which is preliminary data.</text>
</comment>
<name>A0A3E0ELP2_9FLAO</name>
<gene>
    <name evidence="2" type="ORF">C8P67_105261</name>
</gene>
<accession>A0A3E0ELP2</accession>
<proteinExistence type="predicted"/>
<sequence>MKKFILKIFYFVLPLLIISYPFDYVVSYFLSQSNEPPGEFEVMNDIYNSNANCDIAIYGSSRAWVHIDSQIITDSLNLKAYNFGNDGHSFDLQYLRHLEFLKYNKKPKTIILAVDVFSLEKGTGLYKSDQYLPYMLWNTNIKKFTSSYIGYNNLDYYIPIIRYIGKKEVLKTSKEILINGKPAKKYRKNGFLGMDREWSTDFEKVKSKQKEYVAKLDKQNIELFETFIQECKRMKINLILIYTPEYIDGQKFVSNRKEVIAIYAKFSKLYDLKFYNYSNDPICFDKAFFYNASHLNKRGAEIFTKKFASVLKANKLN</sequence>
<evidence type="ECO:0000313" key="2">
    <source>
        <dbReference type="EMBL" id="REG99091.1"/>
    </source>
</evidence>
<reference evidence="2 3" key="1">
    <citation type="submission" date="2018-08" db="EMBL/GenBank/DDBJ databases">
        <title>Genomic Encyclopedia of Archaeal and Bacterial Type Strains, Phase II (KMG-II): from individual species to whole genera.</title>
        <authorList>
            <person name="Goeker M."/>
        </authorList>
    </citation>
    <scope>NUCLEOTIDE SEQUENCE [LARGE SCALE GENOMIC DNA]</scope>
    <source>
        <strain evidence="2 3">DSM 100880</strain>
    </source>
</reference>
<dbReference type="RefSeq" id="WP_115813208.1">
    <property type="nucleotide sequence ID" value="NZ_QUNI01000005.1"/>
</dbReference>
<feature type="transmembrane region" description="Helical" evidence="1">
    <location>
        <begin position="9"/>
        <end position="30"/>
    </location>
</feature>
<keyword evidence="1" id="KW-1133">Transmembrane helix</keyword>
<evidence type="ECO:0008006" key="4">
    <source>
        <dbReference type="Google" id="ProtNLM"/>
    </source>
</evidence>